<dbReference type="EMBL" id="QYOH01000272">
    <property type="protein sequence ID" value="TXU26279.1"/>
    <property type="molecule type" value="Genomic_DNA"/>
</dbReference>
<dbReference type="InterPro" id="IPR036937">
    <property type="entry name" value="Adhesion_dom_fimbrial_sf"/>
</dbReference>
<feature type="non-terminal residue" evidence="1">
    <location>
        <position position="82"/>
    </location>
</feature>
<dbReference type="SUPFAM" id="SSF49401">
    <property type="entry name" value="Bacterial adhesins"/>
    <property type="match status" value="1"/>
</dbReference>
<comment type="caution">
    <text evidence="1">The sequence shown here is derived from an EMBL/GenBank/DDBJ whole genome shotgun (WGS) entry which is preliminary data.</text>
</comment>
<dbReference type="AlphaFoldDB" id="A0A8T9CKP2"/>
<dbReference type="InterPro" id="IPR008966">
    <property type="entry name" value="Adhesion_dom_sf"/>
</dbReference>
<dbReference type="Proteomes" id="UP000460654">
    <property type="component" value="Unassembled WGS sequence"/>
</dbReference>
<dbReference type="GO" id="GO:0009289">
    <property type="term" value="C:pilus"/>
    <property type="evidence" value="ECO:0007669"/>
    <property type="project" value="InterPro"/>
</dbReference>
<protein>
    <recommendedName>
        <fullName evidence="3">Fimbrial protein</fullName>
    </recommendedName>
</protein>
<name>A0A8T9CKP2_ECOLX</name>
<proteinExistence type="predicted"/>
<evidence type="ECO:0000313" key="1">
    <source>
        <dbReference type="EMBL" id="TXU26279.1"/>
    </source>
</evidence>
<sequence length="82" mass="8543">MSHKFVAGAGLLVLAGWGISGLAVAGSDIKQVDLTLRILVDGPPPCSVKGSAVKFGNVIINRIDGTNYQQDAKYTLNCGNKV</sequence>
<dbReference type="Gene3D" id="2.60.40.1090">
    <property type="entry name" value="Fimbrial-type adhesion domain"/>
    <property type="match status" value="1"/>
</dbReference>
<organism evidence="1 2">
    <name type="scientific">Escherichia coli</name>
    <dbReference type="NCBI Taxonomy" id="562"/>
    <lineage>
        <taxon>Bacteria</taxon>
        <taxon>Pseudomonadati</taxon>
        <taxon>Pseudomonadota</taxon>
        <taxon>Gammaproteobacteria</taxon>
        <taxon>Enterobacterales</taxon>
        <taxon>Enterobacteriaceae</taxon>
        <taxon>Escherichia</taxon>
    </lineage>
</organism>
<evidence type="ECO:0008006" key="3">
    <source>
        <dbReference type="Google" id="ProtNLM"/>
    </source>
</evidence>
<accession>A0A8T9CKP2</accession>
<dbReference type="GO" id="GO:0007155">
    <property type="term" value="P:cell adhesion"/>
    <property type="evidence" value="ECO:0007669"/>
    <property type="project" value="InterPro"/>
</dbReference>
<reference evidence="1 2" key="1">
    <citation type="submission" date="2018-09" db="EMBL/GenBank/DDBJ databases">
        <title>Persistent metagenomic signatures of early life antibiotic treatment in the infant gut microbiota and resistome.</title>
        <authorList>
            <person name="Gasparrini A.J."/>
        </authorList>
    </citation>
    <scope>NUCLEOTIDE SEQUENCE [LARGE SCALE GENOMIC DNA]</scope>
    <source>
        <strain evidence="1 2">T0181B.E-10</strain>
    </source>
</reference>
<evidence type="ECO:0000313" key="2">
    <source>
        <dbReference type="Proteomes" id="UP000460654"/>
    </source>
</evidence>
<gene>
    <name evidence="1" type="ORF">D4N09_27820</name>
</gene>